<proteinExistence type="predicted"/>
<dbReference type="AlphaFoldDB" id="A0A7Z0QEA1"/>
<feature type="domain" description="Putative zinc-finger" evidence="2">
    <location>
        <begin position="12"/>
        <end position="39"/>
    </location>
</feature>
<dbReference type="InterPro" id="IPR012807">
    <property type="entry name" value="Anti-sigma_ChrR"/>
</dbReference>
<dbReference type="Gene3D" id="2.60.120.10">
    <property type="entry name" value="Jelly Rolls"/>
    <property type="match status" value="1"/>
</dbReference>
<dbReference type="InterPro" id="IPR027383">
    <property type="entry name" value="Znf_put"/>
</dbReference>
<dbReference type="InterPro" id="IPR041916">
    <property type="entry name" value="Anti_sigma_zinc_sf"/>
</dbReference>
<dbReference type="InterPro" id="IPR014710">
    <property type="entry name" value="RmlC-like_jellyroll"/>
</dbReference>
<reference evidence="4 5" key="1">
    <citation type="journal article" date="2017" name="Syst. Appl. Microbiol.">
        <title>Soybeans inoculated with root zone soils of Canadian native legumes harbour diverse and novel Bradyrhizobium spp. that possess agricultural potential.</title>
        <authorList>
            <person name="Bromfield E.S.P."/>
            <person name="Cloutier S."/>
            <person name="Tambong J.T."/>
            <person name="Tran Thi T.V."/>
        </authorList>
    </citation>
    <scope>NUCLEOTIDE SEQUENCE [LARGE SCALE GENOMIC DNA]</scope>
    <source>
        <strain evidence="4 5">323S2</strain>
    </source>
</reference>
<dbReference type="CDD" id="cd20301">
    <property type="entry name" value="cupin_ChrR"/>
    <property type="match status" value="1"/>
</dbReference>
<dbReference type="EMBL" id="JACBFH010000001">
    <property type="protein sequence ID" value="NYY92934.1"/>
    <property type="molecule type" value="Genomic_DNA"/>
</dbReference>
<dbReference type="Pfam" id="PF13490">
    <property type="entry name" value="zf-HC2"/>
    <property type="match status" value="1"/>
</dbReference>
<evidence type="ECO:0000259" key="1">
    <source>
        <dbReference type="Pfam" id="PF12973"/>
    </source>
</evidence>
<dbReference type="RefSeq" id="WP_166351079.1">
    <property type="nucleotide sequence ID" value="NZ_CP088280.1"/>
</dbReference>
<evidence type="ECO:0000259" key="2">
    <source>
        <dbReference type="Pfam" id="PF13490"/>
    </source>
</evidence>
<accession>A0A7Z0QEA1</accession>
<organism evidence="3">
    <name type="scientific">Bradyrhizobium barranii subsp. barranii</name>
    <dbReference type="NCBI Taxonomy" id="2823807"/>
    <lineage>
        <taxon>Bacteria</taxon>
        <taxon>Pseudomonadati</taxon>
        <taxon>Pseudomonadota</taxon>
        <taxon>Alphaproteobacteria</taxon>
        <taxon>Hyphomicrobiales</taxon>
        <taxon>Nitrobacteraceae</taxon>
        <taxon>Bradyrhizobium</taxon>
        <taxon>Bradyrhizobium barranii</taxon>
    </lineage>
</organism>
<dbReference type="SUPFAM" id="SSF51182">
    <property type="entry name" value="RmlC-like cupins"/>
    <property type="match status" value="1"/>
</dbReference>
<protein>
    <submittedName>
        <fullName evidence="4">ChrR family anti-sigma-E factor</fullName>
    </submittedName>
    <submittedName>
        <fullName evidence="3">Cupin domain-containing protein</fullName>
    </submittedName>
</protein>
<dbReference type="EMBL" id="CP088280">
    <property type="protein sequence ID" value="UGX91132.1"/>
    <property type="molecule type" value="Genomic_DNA"/>
</dbReference>
<gene>
    <name evidence="4" type="ORF">G6321_00035760</name>
    <name evidence="3" type="ORF">G6321_32525</name>
</gene>
<dbReference type="NCBIfam" id="TIGR02451">
    <property type="entry name" value="anti_sig_ChrR"/>
    <property type="match status" value="1"/>
</dbReference>
<sequence length="210" mass="22692">MTITHHPGDETLAAFAAGTLDEPRSVVVAAHVALCPHCRTTVAAFEQFGGTLVERTVPVASRAGALDEALARLDKAAPLAPAIRQAEPDCPAVLAPYEVGQWRWIGPGVHWRRVEVPESEGTRVFMLKSAPGSSLPHHGHSGVEWTCVLQGAFRHDLGRYGPGDFDEADNTVDDTPFVEEGDVCICLVAMQGTLQLRGWLGRLLQPFVRL</sequence>
<dbReference type="InterPro" id="IPR025979">
    <property type="entry name" value="ChrR-like_cupin_dom"/>
</dbReference>
<reference evidence="4 5" key="3">
    <citation type="journal article" date="2022" name="Int. J. Syst. Evol. Microbiol.">
        <title>Strains of Bradyrhizobium barranii sp. nov. associated with legumes native to Canada are symbionts of soybeans and belong to different subspecies (subsp. barranii subsp. nov. and subsp. apii subsp. nov.) and symbiovars (sv. glycinearum and sv. septentrionale).</title>
        <authorList>
            <person name="Bromfield E.S.P."/>
            <person name="Cloutier S."/>
            <person name="Wasai-Hara S."/>
            <person name="Minamisawa K."/>
        </authorList>
    </citation>
    <scope>NUCLEOTIDE SEQUENCE [LARGE SCALE GENOMIC DNA]</scope>
    <source>
        <strain evidence="4 5">323S2</strain>
    </source>
</reference>
<evidence type="ECO:0000313" key="3">
    <source>
        <dbReference type="EMBL" id="NYY92934.1"/>
    </source>
</evidence>
<dbReference type="Proteomes" id="UP000564836">
    <property type="component" value="Chromosome"/>
</dbReference>
<evidence type="ECO:0000313" key="4">
    <source>
        <dbReference type="EMBL" id="UGX91132.1"/>
    </source>
</evidence>
<evidence type="ECO:0000313" key="5">
    <source>
        <dbReference type="Proteomes" id="UP000564836"/>
    </source>
</evidence>
<name>A0A7Z0QEA1_9BRAD</name>
<feature type="domain" description="ChrR-like cupin" evidence="1">
    <location>
        <begin position="101"/>
        <end position="189"/>
    </location>
</feature>
<dbReference type="Pfam" id="PF12973">
    <property type="entry name" value="Cupin_7"/>
    <property type="match status" value="1"/>
</dbReference>
<dbReference type="Gene3D" id="1.10.10.1320">
    <property type="entry name" value="Anti-sigma factor, zinc-finger domain"/>
    <property type="match status" value="1"/>
</dbReference>
<dbReference type="InterPro" id="IPR011051">
    <property type="entry name" value="RmlC_Cupin_sf"/>
</dbReference>
<reference evidence="3" key="2">
    <citation type="submission" date="2020-06" db="EMBL/GenBank/DDBJ databases">
        <title>Whole Genome Sequence of Bradyrhizobium sp. Strain 323S2.</title>
        <authorList>
            <person name="Bromfield E.S.P."/>
        </authorList>
    </citation>
    <scope>NUCLEOTIDE SEQUENCE [LARGE SCALE GENOMIC DNA]</scope>
    <source>
        <strain evidence="3">323S2</strain>
    </source>
</reference>